<accession>A0ABR9MDA0</accession>
<protein>
    <submittedName>
        <fullName evidence="1">NADPH:quinone reductase-like Zn-dependent oxidoreductase</fullName>
    </submittedName>
</protein>
<sequence>MNAFAHPEVLAKAYMEMSGQVAAGELRVVRGGDHPMSEVRRVHADLRGHRTVGKLVLDPTR</sequence>
<organism evidence="1 2">
    <name type="scientific">Nonomuraea angiospora</name>
    <dbReference type="NCBI Taxonomy" id="46172"/>
    <lineage>
        <taxon>Bacteria</taxon>
        <taxon>Bacillati</taxon>
        <taxon>Actinomycetota</taxon>
        <taxon>Actinomycetes</taxon>
        <taxon>Streptosporangiales</taxon>
        <taxon>Streptosporangiaceae</taxon>
        <taxon>Nonomuraea</taxon>
    </lineage>
</organism>
<dbReference type="Proteomes" id="UP000633509">
    <property type="component" value="Unassembled WGS sequence"/>
</dbReference>
<comment type="caution">
    <text evidence="1">The sequence shown here is derived from an EMBL/GenBank/DDBJ whole genome shotgun (WGS) entry which is preliminary data.</text>
</comment>
<evidence type="ECO:0000313" key="2">
    <source>
        <dbReference type="Proteomes" id="UP000633509"/>
    </source>
</evidence>
<dbReference type="Gene3D" id="3.90.180.10">
    <property type="entry name" value="Medium-chain alcohol dehydrogenases, catalytic domain"/>
    <property type="match status" value="1"/>
</dbReference>
<name>A0ABR9MDA0_9ACTN</name>
<evidence type="ECO:0000313" key="1">
    <source>
        <dbReference type="EMBL" id="MBE1590560.1"/>
    </source>
</evidence>
<keyword evidence="2" id="KW-1185">Reference proteome</keyword>
<gene>
    <name evidence="1" type="ORF">H4W80_008818</name>
</gene>
<dbReference type="EMBL" id="JADBEK010000001">
    <property type="protein sequence ID" value="MBE1590560.1"/>
    <property type="molecule type" value="Genomic_DNA"/>
</dbReference>
<proteinExistence type="predicted"/>
<reference evidence="1 2" key="1">
    <citation type="submission" date="2020-10" db="EMBL/GenBank/DDBJ databases">
        <title>Sequencing the genomes of 1000 actinobacteria strains.</title>
        <authorList>
            <person name="Klenk H.-P."/>
        </authorList>
    </citation>
    <scope>NUCLEOTIDE SEQUENCE [LARGE SCALE GENOMIC DNA]</scope>
    <source>
        <strain evidence="1 2">DSM 43173</strain>
    </source>
</reference>